<reference evidence="2 3" key="1">
    <citation type="journal article" date="2014" name="Genome Announc.">
        <title>The Complete Genome Sequence of Pseudomonas putida NBRC 14164T Confirms High Intraspecies Variation.</title>
        <authorList>
            <person name="Ohji S."/>
            <person name="Yamazoe A."/>
            <person name="Hosoyama A."/>
            <person name="Tsuchikane K."/>
            <person name="Ezaki T."/>
            <person name="Fujita N."/>
        </authorList>
    </citation>
    <scope>NUCLEOTIDE SEQUENCE [LARGE SCALE GENOMIC DNA]</scope>
    <source>
        <strain evidence="2 3">NBRC 14164</strain>
    </source>
</reference>
<dbReference type="PROSITE" id="PS00108">
    <property type="entry name" value="PROTEIN_KINASE_ST"/>
    <property type="match status" value="1"/>
</dbReference>
<dbReference type="InterPro" id="IPR011009">
    <property type="entry name" value="Kinase-like_dom_sf"/>
</dbReference>
<protein>
    <recommendedName>
        <fullName evidence="1">Protein kinase domain-containing protein</fullName>
    </recommendedName>
</protein>
<dbReference type="InterPro" id="IPR053235">
    <property type="entry name" value="Ser_Thr_kinase"/>
</dbReference>
<evidence type="ECO:0000259" key="1">
    <source>
        <dbReference type="PROSITE" id="PS50011"/>
    </source>
</evidence>
<dbReference type="InterPro" id="IPR000719">
    <property type="entry name" value="Prot_kinase_dom"/>
</dbReference>
<name>A0ABM7ELC2_PSEPU</name>
<dbReference type="InterPro" id="IPR008271">
    <property type="entry name" value="Ser/Thr_kinase_AS"/>
</dbReference>
<dbReference type="SMART" id="SM00220">
    <property type="entry name" value="S_TKc"/>
    <property type="match status" value="1"/>
</dbReference>
<dbReference type="EMBL" id="AP013070">
    <property type="protein sequence ID" value="BAN56650.1"/>
    <property type="molecule type" value="Genomic_DNA"/>
</dbReference>
<proteinExistence type="predicted"/>
<gene>
    <name evidence="2" type="ORF">PP4_47970</name>
</gene>
<organism evidence="2 3">
    <name type="scientific">Pseudomonas putida NBRC 14164</name>
    <dbReference type="NCBI Taxonomy" id="1211579"/>
    <lineage>
        <taxon>Bacteria</taxon>
        <taxon>Pseudomonadati</taxon>
        <taxon>Pseudomonadota</taxon>
        <taxon>Gammaproteobacteria</taxon>
        <taxon>Pseudomonadales</taxon>
        <taxon>Pseudomonadaceae</taxon>
        <taxon>Pseudomonas</taxon>
    </lineage>
</organism>
<dbReference type="PROSITE" id="PS50011">
    <property type="entry name" value="PROTEIN_KINASE_DOM"/>
    <property type="match status" value="1"/>
</dbReference>
<keyword evidence="3" id="KW-1185">Reference proteome</keyword>
<dbReference type="CDD" id="cd14014">
    <property type="entry name" value="STKc_PknB_like"/>
    <property type="match status" value="1"/>
</dbReference>
<evidence type="ECO:0000313" key="2">
    <source>
        <dbReference type="EMBL" id="BAN56650.1"/>
    </source>
</evidence>
<accession>A0ABM7ELC2</accession>
<dbReference type="Gene3D" id="1.10.510.10">
    <property type="entry name" value="Transferase(Phosphotransferase) domain 1"/>
    <property type="match status" value="1"/>
</dbReference>
<dbReference type="Pfam" id="PF00069">
    <property type="entry name" value="Pkinase"/>
    <property type="match status" value="1"/>
</dbReference>
<dbReference type="PANTHER" id="PTHR24361">
    <property type="entry name" value="MITOGEN-ACTIVATED KINASE KINASE KINASE"/>
    <property type="match status" value="1"/>
</dbReference>
<evidence type="ECO:0000313" key="3">
    <source>
        <dbReference type="Proteomes" id="UP000016702"/>
    </source>
</evidence>
<dbReference type="SUPFAM" id="SSF56112">
    <property type="entry name" value="Protein kinase-like (PK-like)"/>
    <property type="match status" value="1"/>
</dbReference>
<feature type="domain" description="Protein kinase" evidence="1">
    <location>
        <begin position="11"/>
        <end position="267"/>
    </location>
</feature>
<dbReference type="Proteomes" id="UP000016702">
    <property type="component" value="Chromosome"/>
</dbReference>
<sequence length="343" mass="39077">MIPYQTAQVSFQKKQRIGEHGENSEVYVVHDEHLDAELVVKQVKTDGFNEERFLLEAQLLYKSVHPNVVQVLYACKDAQNIYIAMPYYSRGSLHQVVEAEGLTCRQLIRYSIQFLSGLNNIHSKGLLHFDIKPDNILISDTDEALLSDFGFAKNMDDDGFATPEATYRLHLPPESSATRDFNNSADIYQVGLTLYRLLVGLESLQRQRDSYKLGAELIRAQRTETYPDLTQLPRHVPKKLKTIIKKCLKFDPDKRYQSVMELLNELSSIEDLGLDWRFSTDGNAQRWESISSDGTSLLVEVADNGQCVASKKTAGGAYRKKPKLCEDNVTPERIHEILMSSEW</sequence>